<proteinExistence type="predicted"/>
<dbReference type="InterPro" id="IPR013094">
    <property type="entry name" value="AB_hydrolase_3"/>
</dbReference>
<name>A0ABR8PHP4_9BACL</name>
<keyword evidence="4" id="KW-1185">Reference proteome</keyword>
<evidence type="ECO:0000313" key="4">
    <source>
        <dbReference type="Proteomes" id="UP000659496"/>
    </source>
</evidence>
<evidence type="ECO:0000313" key="3">
    <source>
        <dbReference type="EMBL" id="MBD7907669.1"/>
    </source>
</evidence>
<keyword evidence="1 3" id="KW-0378">Hydrolase</keyword>
<dbReference type="InterPro" id="IPR029058">
    <property type="entry name" value="AB_hydrolase_fold"/>
</dbReference>
<dbReference type="PANTHER" id="PTHR48081:SF3">
    <property type="entry name" value="ALPHA_BETA HYDROLASE FOLD-3 DOMAIN-CONTAINING PROTEIN"/>
    <property type="match status" value="1"/>
</dbReference>
<comment type="caution">
    <text evidence="3">The sequence shown here is derived from an EMBL/GenBank/DDBJ whole genome shotgun (WGS) entry which is preliminary data.</text>
</comment>
<evidence type="ECO:0000259" key="2">
    <source>
        <dbReference type="Pfam" id="PF07859"/>
    </source>
</evidence>
<dbReference type="EMBL" id="JACSQY010000002">
    <property type="protein sequence ID" value="MBD7907669.1"/>
    <property type="molecule type" value="Genomic_DNA"/>
</dbReference>
<gene>
    <name evidence="3" type="ORF">H9659_04880</name>
</gene>
<protein>
    <submittedName>
        <fullName evidence="3">Alpha/beta hydrolase</fullName>
    </submittedName>
</protein>
<sequence length="292" mass="32669">MAETFVYKRVDGCEIHGVLHETAVAQAPLLIYIHGGGLIWGTRNDMNREQIRLYNEAGFNVFSVDYRLAPESKLSEIRDDVKDLLVWIKTEAPAQFDFDQKRVAVVGSSAGGYLALLSGTFDVKPDAIVAFYGYGQVTGDWYRNPSPHFTSMTTVPELLAKQLIQPHPISSAPIERRYAIYLYCRQQGTWLDWVAGSDAMEEGELARYAPVELADSEYPATLLIHGDDDEDVPYAESVAMKAKLDSVGVPNELMTIAHGKHNFDANMDDPDSMRAVNHGIAFLQEWFQMKTT</sequence>
<organism evidence="3 4">
    <name type="scientific">Sporosarcina gallistercoris</name>
    <dbReference type="NCBI Taxonomy" id="2762245"/>
    <lineage>
        <taxon>Bacteria</taxon>
        <taxon>Bacillati</taxon>
        <taxon>Bacillota</taxon>
        <taxon>Bacilli</taxon>
        <taxon>Bacillales</taxon>
        <taxon>Caryophanaceae</taxon>
        <taxon>Sporosarcina</taxon>
    </lineage>
</organism>
<dbReference type="InterPro" id="IPR050300">
    <property type="entry name" value="GDXG_lipolytic_enzyme"/>
</dbReference>
<dbReference type="Pfam" id="PF07859">
    <property type="entry name" value="Abhydrolase_3"/>
    <property type="match status" value="1"/>
</dbReference>
<dbReference type="RefSeq" id="WP_191688800.1">
    <property type="nucleotide sequence ID" value="NZ_JACSQY010000002.1"/>
</dbReference>
<dbReference type="PANTHER" id="PTHR48081">
    <property type="entry name" value="AB HYDROLASE SUPERFAMILY PROTEIN C4A8.06C"/>
    <property type="match status" value="1"/>
</dbReference>
<feature type="domain" description="Alpha/beta hydrolase fold-3" evidence="2">
    <location>
        <begin position="30"/>
        <end position="263"/>
    </location>
</feature>
<dbReference type="Proteomes" id="UP000659496">
    <property type="component" value="Unassembled WGS sequence"/>
</dbReference>
<accession>A0ABR8PHP4</accession>
<reference evidence="3 4" key="1">
    <citation type="submission" date="2020-08" db="EMBL/GenBank/DDBJ databases">
        <title>A Genomic Blueprint of the Chicken Gut Microbiome.</title>
        <authorList>
            <person name="Gilroy R."/>
            <person name="Ravi A."/>
            <person name="Getino M."/>
            <person name="Pursley I."/>
            <person name="Horton D.L."/>
            <person name="Alikhan N.-F."/>
            <person name="Baker D."/>
            <person name="Gharbi K."/>
            <person name="Hall N."/>
            <person name="Watson M."/>
            <person name="Adriaenssens E.M."/>
            <person name="Foster-Nyarko E."/>
            <person name="Jarju S."/>
            <person name="Secka A."/>
            <person name="Antonio M."/>
            <person name="Oren A."/>
            <person name="Chaudhuri R."/>
            <person name="La Ragione R.M."/>
            <person name="Hildebrand F."/>
            <person name="Pallen M.J."/>
        </authorList>
    </citation>
    <scope>NUCLEOTIDE SEQUENCE [LARGE SCALE GENOMIC DNA]</scope>
    <source>
        <strain evidence="3 4">Sa3CUA8</strain>
    </source>
</reference>
<evidence type="ECO:0000256" key="1">
    <source>
        <dbReference type="ARBA" id="ARBA00022801"/>
    </source>
</evidence>
<dbReference type="Gene3D" id="3.40.50.1820">
    <property type="entry name" value="alpha/beta hydrolase"/>
    <property type="match status" value="1"/>
</dbReference>
<dbReference type="GO" id="GO:0016787">
    <property type="term" value="F:hydrolase activity"/>
    <property type="evidence" value="ECO:0007669"/>
    <property type="project" value="UniProtKB-KW"/>
</dbReference>
<dbReference type="SUPFAM" id="SSF53474">
    <property type="entry name" value="alpha/beta-Hydrolases"/>
    <property type="match status" value="1"/>
</dbReference>